<dbReference type="Proteomes" id="UP000326951">
    <property type="component" value="Chromosome"/>
</dbReference>
<dbReference type="InterPro" id="IPR010065">
    <property type="entry name" value="AA_ABC_transptr_permease_3TM"/>
</dbReference>
<reference evidence="10 11" key="1">
    <citation type="submission" date="2019-09" db="EMBL/GenBank/DDBJ databases">
        <title>Complete genome sequence of Sporolactobacillus terrae 70-3.</title>
        <authorList>
            <person name="Tanaka N."/>
            <person name="Shiwa Y."/>
            <person name="Fujita N."/>
            <person name="Tanasupawat S."/>
        </authorList>
    </citation>
    <scope>NUCLEOTIDE SEQUENCE [LARGE SCALE GENOMIC DNA]</scope>
    <source>
        <strain evidence="10 11">70-3</strain>
    </source>
</reference>
<keyword evidence="7 8" id="KW-0472">Membrane</keyword>
<evidence type="ECO:0000256" key="6">
    <source>
        <dbReference type="ARBA" id="ARBA00022989"/>
    </source>
</evidence>
<evidence type="ECO:0000256" key="8">
    <source>
        <dbReference type="RuleBase" id="RU363032"/>
    </source>
</evidence>
<dbReference type="NCBIfam" id="TIGR03004">
    <property type="entry name" value="ectoine_ehuC"/>
    <property type="match status" value="1"/>
</dbReference>
<evidence type="ECO:0000259" key="9">
    <source>
        <dbReference type="PROSITE" id="PS50928"/>
    </source>
</evidence>
<keyword evidence="2 8" id="KW-0813">Transport</keyword>
<dbReference type="PROSITE" id="PS50928">
    <property type="entry name" value="ABC_TM1"/>
    <property type="match status" value="1"/>
</dbReference>
<dbReference type="PANTHER" id="PTHR30614">
    <property type="entry name" value="MEMBRANE COMPONENT OF AMINO ACID ABC TRANSPORTER"/>
    <property type="match status" value="1"/>
</dbReference>
<evidence type="ECO:0000313" key="10">
    <source>
        <dbReference type="EMBL" id="BBN97954.1"/>
    </source>
</evidence>
<dbReference type="InterPro" id="IPR043429">
    <property type="entry name" value="ArtM/GltK/GlnP/TcyL/YhdX-like"/>
</dbReference>
<dbReference type="InterPro" id="IPR000515">
    <property type="entry name" value="MetI-like"/>
</dbReference>
<accession>A0A5K7WWD2</accession>
<dbReference type="GO" id="GO:0043190">
    <property type="term" value="C:ATP-binding cassette (ABC) transporter complex"/>
    <property type="evidence" value="ECO:0007669"/>
    <property type="project" value="InterPro"/>
</dbReference>
<evidence type="ECO:0000256" key="3">
    <source>
        <dbReference type="ARBA" id="ARBA00022475"/>
    </source>
</evidence>
<keyword evidence="3" id="KW-1003">Cell membrane</keyword>
<evidence type="ECO:0000256" key="7">
    <source>
        <dbReference type="ARBA" id="ARBA00023136"/>
    </source>
</evidence>
<dbReference type="PANTHER" id="PTHR30614:SF0">
    <property type="entry name" value="L-CYSTINE TRANSPORT SYSTEM PERMEASE PROTEIN TCYL"/>
    <property type="match status" value="1"/>
</dbReference>
<dbReference type="GO" id="GO:0022857">
    <property type="term" value="F:transmembrane transporter activity"/>
    <property type="evidence" value="ECO:0007669"/>
    <property type="project" value="InterPro"/>
</dbReference>
<comment type="similarity">
    <text evidence="8">Belongs to the binding-protein-dependent transport system permease family.</text>
</comment>
<proteinExistence type="inferred from homology"/>
<dbReference type="RefSeq" id="WP_232057200.1">
    <property type="nucleotide sequence ID" value="NZ_AP021853.1"/>
</dbReference>
<gene>
    <name evidence="10" type="ORF">St703_06590</name>
</gene>
<feature type="domain" description="ABC transmembrane type-1" evidence="9">
    <location>
        <begin position="15"/>
        <end position="200"/>
    </location>
</feature>
<comment type="subcellular location">
    <subcellularLocation>
        <location evidence="1 8">Cell membrane</location>
        <topology evidence="1 8">Multi-pass membrane protein</topology>
    </subcellularLocation>
</comment>
<evidence type="ECO:0000256" key="4">
    <source>
        <dbReference type="ARBA" id="ARBA00022692"/>
    </source>
</evidence>
<dbReference type="InterPro" id="IPR035906">
    <property type="entry name" value="MetI-like_sf"/>
</dbReference>
<feature type="transmembrane region" description="Helical" evidence="8">
    <location>
        <begin position="132"/>
        <end position="150"/>
    </location>
</feature>
<dbReference type="EMBL" id="AP021853">
    <property type="protein sequence ID" value="BBN97954.1"/>
    <property type="molecule type" value="Genomic_DNA"/>
</dbReference>
<feature type="transmembrane region" description="Helical" evidence="8">
    <location>
        <begin position="21"/>
        <end position="41"/>
    </location>
</feature>
<feature type="transmembrane region" description="Helical" evidence="8">
    <location>
        <begin position="84"/>
        <end position="103"/>
    </location>
</feature>
<keyword evidence="6 8" id="KW-1133">Transmembrane helix</keyword>
<protein>
    <submittedName>
        <fullName evidence="10">Ectoine/hydroxyectoine ABC transporter permease subunit EhuC</fullName>
    </submittedName>
</protein>
<evidence type="ECO:0000313" key="11">
    <source>
        <dbReference type="Proteomes" id="UP000326951"/>
    </source>
</evidence>
<dbReference type="Gene3D" id="1.10.3720.10">
    <property type="entry name" value="MetI-like"/>
    <property type="match status" value="1"/>
</dbReference>
<keyword evidence="4 8" id="KW-0812">Transmembrane</keyword>
<dbReference type="GO" id="GO:0006865">
    <property type="term" value="P:amino acid transport"/>
    <property type="evidence" value="ECO:0007669"/>
    <property type="project" value="UniProtKB-KW"/>
</dbReference>
<feature type="transmembrane region" description="Helical" evidence="8">
    <location>
        <begin position="184"/>
        <end position="206"/>
    </location>
</feature>
<organism evidence="10 11">
    <name type="scientific">Sporolactobacillus terrae</name>
    <dbReference type="NCBI Taxonomy" id="269673"/>
    <lineage>
        <taxon>Bacteria</taxon>
        <taxon>Bacillati</taxon>
        <taxon>Bacillota</taxon>
        <taxon>Bacilli</taxon>
        <taxon>Bacillales</taxon>
        <taxon>Sporolactobacillaceae</taxon>
        <taxon>Sporolactobacillus</taxon>
    </lineage>
</organism>
<dbReference type="NCBIfam" id="TIGR01726">
    <property type="entry name" value="HEQRo_perm_3TM"/>
    <property type="match status" value="1"/>
</dbReference>
<keyword evidence="5" id="KW-0029">Amino-acid transport</keyword>
<evidence type="ECO:0000256" key="2">
    <source>
        <dbReference type="ARBA" id="ARBA00022448"/>
    </source>
</evidence>
<feature type="transmembrane region" description="Helical" evidence="8">
    <location>
        <begin position="53"/>
        <end position="72"/>
    </location>
</feature>
<sequence length="215" mass="23672">MVSNIAIFNSLLKGLAVTLQVLGYSVVLALGLSFIFGFLSLSKWKIAKIVSHLYIEIFRGTSLLVQLFWLYFSLPILGIQLPAMLVGVLGLGLNYGAYGAVVVKTSIQAVPKGQFEASVALNMSPFRRMRSVILPQAFLIMLPTFSNLTIELLKGTSLVSLVTLSDLTFQAMALRSATMETVKIFTILLILYFIVAYPITLAFRWLEKKLSVGRG</sequence>
<dbReference type="CDD" id="cd06261">
    <property type="entry name" value="TM_PBP2"/>
    <property type="match status" value="1"/>
</dbReference>
<evidence type="ECO:0000256" key="5">
    <source>
        <dbReference type="ARBA" id="ARBA00022970"/>
    </source>
</evidence>
<dbReference type="Pfam" id="PF00528">
    <property type="entry name" value="BPD_transp_1"/>
    <property type="match status" value="1"/>
</dbReference>
<name>A0A5K7WWD2_9BACL</name>
<dbReference type="AlphaFoldDB" id="A0A5K7WWD2"/>
<dbReference type="SUPFAM" id="SSF161098">
    <property type="entry name" value="MetI-like"/>
    <property type="match status" value="1"/>
</dbReference>
<evidence type="ECO:0000256" key="1">
    <source>
        <dbReference type="ARBA" id="ARBA00004651"/>
    </source>
</evidence>
<dbReference type="InterPro" id="IPR014342">
    <property type="entry name" value="Ectoine_EhuC"/>
</dbReference>